<name>A0ABT8KF49_9MICO</name>
<dbReference type="RefSeq" id="WP_301212193.1">
    <property type="nucleotide sequence ID" value="NZ_JAROCF010000001.1"/>
</dbReference>
<protein>
    <submittedName>
        <fullName evidence="1">PqqD family protein</fullName>
    </submittedName>
</protein>
<dbReference type="InterPro" id="IPR008792">
    <property type="entry name" value="PQQD"/>
</dbReference>
<organism evidence="1 2">
    <name type="scientific">Leifsonia williamsii</name>
    <dbReference type="NCBI Taxonomy" id="3035919"/>
    <lineage>
        <taxon>Bacteria</taxon>
        <taxon>Bacillati</taxon>
        <taxon>Actinomycetota</taxon>
        <taxon>Actinomycetes</taxon>
        <taxon>Micrococcales</taxon>
        <taxon>Microbacteriaceae</taxon>
        <taxon>Leifsonia</taxon>
    </lineage>
</organism>
<reference evidence="1" key="1">
    <citation type="submission" date="2023-06" db="EMBL/GenBank/DDBJ databases">
        <title>MT1 and MT2 Draft Genomes of Novel Species.</title>
        <authorList>
            <person name="Venkateswaran K."/>
        </authorList>
    </citation>
    <scope>NUCLEOTIDE SEQUENCE</scope>
    <source>
        <strain evidence="1">F6_8S_P_1B</strain>
    </source>
</reference>
<accession>A0ABT8KF49</accession>
<evidence type="ECO:0000313" key="2">
    <source>
        <dbReference type="Proteomes" id="UP001174208"/>
    </source>
</evidence>
<dbReference type="Pfam" id="PF05402">
    <property type="entry name" value="PqqD"/>
    <property type="match status" value="1"/>
</dbReference>
<dbReference type="Proteomes" id="UP001174208">
    <property type="component" value="Unassembled WGS sequence"/>
</dbReference>
<dbReference type="Gene3D" id="1.10.10.1150">
    <property type="entry name" value="Coenzyme PQQ synthesis protein D (PqqD)"/>
    <property type="match status" value="1"/>
</dbReference>
<comment type="caution">
    <text evidence="1">The sequence shown here is derived from an EMBL/GenBank/DDBJ whole genome shotgun (WGS) entry which is preliminary data.</text>
</comment>
<sequence>MAGGGDGRVRVSDRVVATHDGDRIVVVNLDTSDLIALDGTARYLWEAIGAREGGATVDDLVAAVTADFGVEPGEALADVEAFLAALAQAGLTVSAG</sequence>
<evidence type="ECO:0000313" key="1">
    <source>
        <dbReference type="EMBL" id="MDN4616084.1"/>
    </source>
</evidence>
<dbReference type="EMBL" id="JAROCF010000001">
    <property type="protein sequence ID" value="MDN4616084.1"/>
    <property type="molecule type" value="Genomic_DNA"/>
</dbReference>
<proteinExistence type="predicted"/>
<keyword evidence="2" id="KW-1185">Reference proteome</keyword>
<dbReference type="InterPro" id="IPR041881">
    <property type="entry name" value="PqqD_sf"/>
</dbReference>
<gene>
    <name evidence="1" type="ORF">P5G50_16680</name>
</gene>